<reference evidence="1" key="1">
    <citation type="submission" date="2023-04" db="EMBL/GenBank/DDBJ databases">
        <title>Ambrosiozyma monospora NBRC 10751.</title>
        <authorList>
            <person name="Ichikawa N."/>
            <person name="Sato H."/>
            <person name="Tonouchi N."/>
        </authorList>
    </citation>
    <scope>NUCLEOTIDE SEQUENCE</scope>
    <source>
        <strain evidence="1">NBRC 10751</strain>
    </source>
</reference>
<name>A0ACB5UC19_AMBMO</name>
<sequence>MSKHPLISRVTEDILVEATDFEDTEVQYDAPNHLVRLSQWGTVEEGENDYYYDGAYQGEGVMNYVIDTGINTELPEFEGRAILGPNFSLDAKNADYIGHGTHVAGIIGSATYGVAKKTTMMSIKVLDRFGQGSLSSVIAGIEWAVHHRKTNGIPGVANLSLGAGKSPILNDAVKAAFE</sequence>
<comment type="caution">
    <text evidence="1">The sequence shown here is derived from an EMBL/GenBank/DDBJ whole genome shotgun (WGS) entry which is preliminary data.</text>
</comment>
<accession>A0ACB5UC19</accession>
<evidence type="ECO:0000313" key="2">
    <source>
        <dbReference type="Proteomes" id="UP001165064"/>
    </source>
</evidence>
<keyword evidence="2" id="KW-1185">Reference proteome</keyword>
<gene>
    <name evidence="1" type="ORF">Amon02_001325500</name>
</gene>
<dbReference type="Proteomes" id="UP001165064">
    <property type="component" value="Unassembled WGS sequence"/>
</dbReference>
<protein>
    <submittedName>
        <fullName evidence="1">Unnamed protein product</fullName>
    </submittedName>
</protein>
<organism evidence="1 2">
    <name type="scientific">Ambrosiozyma monospora</name>
    <name type="common">Yeast</name>
    <name type="synonym">Endomycopsis monosporus</name>
    <dbReference type="NCBI Taxonomy" id="43982"/>
    <lineage>
        <taxon>Eukaryota</taxon>
        <taxon>Fungi</taxon>
        <taxon>Dikarya</taxon>
        <taxon>Ascomycota</taxon>
        <taxon>Saccharomycotina</taxon>
        <taxon>Pichiomycetes</taxon>
        <taxon>Pichiales</taxon>
        <taxon>Pichiaceae</taxon>
        <taxon>Ambrosiozyma</taxon>
    </lineage>
</organism>
<dbReference type="EMBL" id="BSXS01016970">
    <property type="protein sequence ID" value="GMF08423.1"/>
    <property type="molecule type" value="Genomic_DNA"/>
</dbReference>
<evidence type="ECO:0000313" key="1">
    <source>
        <dbReference type="EMBL" id="GMF08423.1"/>
    </source>
</evidence>
<proteinExistence type="predicted"/>